<gene>
    <name evidence="1" type="ORF">Amon02_001225600</name>
</gene>
<keyword evidence="2" id="KW-1185">Reference proteome</keyword>
<organism evidence="1 2">
    <name type="scientific">Ambrosiozyma monospora</name>
    <name type="common">Yeast</name>
    <name type="synonym">Endomycopsis monosporus</name>
    <dbReference type="NCBI Taxonomy" id="43982"/>
    <lineage>
        <taxon>Eukaryota</taxon>
        <taxon>Fungi</taxon>
        <taxon>Dikarya</taxon>
        <taxon>Ascomycota</taxon>
        <taxon>Saccharomycotina</taxon>
        <taxon>Pichiomycetes</taxon>
        <taxon>Pichiales</taxon>
        <taxon>Pichiaceae</taxon>
        <taxon>Ambrosiozyma</taxon>
    </lineage>
</organism>
<proteinExistence type="predicted"/>
<accession>A0ACB5U9W9</accession>
<dbReference type="EMBL" id="BSXS01014269">
    <property type="protein sequence ID" value="GMF05210.1"/>
    <property type="molecule type" value="Genomic_DNA"/>
</dbReference>
<reference evidence="1" key="1">
    <citation type="submission" date="2023-04" db="EMBL/GenBank/DDBJ databases">
        <title>Ambrosiozyma monospora NBRC 10751.</title>
        <authorList>
            <person name="Ichikawa N."/>
            <person name="Sato H."/>
            <person name="Tonouchi N."/>
        </authorList>
    </citation>
    <scope>NUCLEOTIDE SEQUENCE</scope>
    <source>
        <strain evidence="1">NBRC 10751</strain>
    </source>
</reference>
<protein>
    <submittedName>
        <fullName evidence="1">Unnamed protein product</fullName>
    </submittedName>
</protein>
<evidence type="ECO:0000313" key="2">
    <source>
        <dbReference type="Proteomes" id="UP001165064"/>
    </source>
</evidence>
<evidence type="ECO:0000313" key="1">
    <source>
        <dbReference type="EMBL" id="GMF05210.1"/>
    </source>
</evidence>
<comment type="caution">
    <text evidence="1">The sequence shown here is derived from an EMBL/GenBank/DDBJ whole genome shotgun (WGS) entry which is preliminary data.</text>
</comment>
<name>A0ACB5U9W9_AMBMO</name>
<dbReference type="Proteomes" id="UP001165064">
    <property type="component" value="Unassembled WGS sequence"/>
</dbReference>
<sequence>METQRKFIRFLSLRSDDETEQLPNYISDPINGDPLPSTTTTTTTSMTPTNEQMENRNNNEAEPSTENNETKQLNKEDYFTLEQLISQLDSLLKLIYFSIFKQTTIPRIYHDNIPPRLTMVKQPLTELNAYKSSPQPHQLQLQLPPQQQQNRSMLGQLTSYIIKIMGDLIDYLAKYPIRSLNSWLAVLNLLSDLDNFVCLLIDIDLDDNMEEDEIGEEGGGFGDAGVSLGGGAVGNGIGSGGKWHIVNNTDKIRIESIVNRTKILLSRKFDLFQDSILKRSSEIKDLLVLFESYLGAVYEGISDRTSI</sequence>